<dbReference type="PANTHER" id="PTHR30408:SF12">
    <property type="entry name" value="TYPE I RESTRICTION ENZYME MJAVIII SPECIFICITY SUBUNIT"/>
    <property type="match status" value="1"/>
</dbReference>
<evidence type="ECO:0000256" key="2">
    <source>
        <dbReference type="ARBA" id="ARBA00023125"/>
    </source>
</evidence>
<evidence type="ECO:0000256" key="1">
    <source>
        <dbReference type="ARBA" id="ARBA00022747"/>
    </source>
</evidence>
<keyword evidence="1" id="KW-0680">Restriction system</keyword>
<sequence length="464" mass="53064">MNQILQAKYPNLEVSIFNYKKVKEHFIFGSDFNSNKKENALKILKSENKVSDYFELSNQNVSSLNEAAFVYDLTHSIENFMEEVKLSSSIQSNKKIAFAGDFVISRLRSYLKEMAVIQPKDYKQLLSTEYLVYRPKTDKISSNTLMVFALTRYVQSILNCSQYGTEHPRFYEFAFNELPLPDVLFKLNSKIEALMQKAYNLRESSNDLYNQAENELIRYLNIDTKQEIGDNIAIKPFLKSFGKTGRLDAEYYQSKHDKIIQKLGAFGTIGDKCTIYDKTYMPQDDKEYAYIELADIGKFGKIINAQKLIGSQLPSRARRLIKKGNILVSSIEGSLDSCALVDDKFDNALCSTGFYVIDSAYYNSETILILLKSKPIQSLLKKSCSGTILTSIRKEDFLNIALPFIDGSIQETIKEKVEKSFKLRNKSNLILDHAKQTVEIAIEQGENIATHYLEREIKALNIDI</sequence>
<accession>M5IS27</accession>
<dbReference type="InterPro" id="IPR052021">
    <property type="entry name" value="Type-I_RS_S_subunit"/>
</dbReference>
<reference evidence="3 4" key="1">
    <citation type="journal article" date="2013" name="Genome Announc.">
        <title>Genome Sequence of Campylobacter showae UNSWCD, Isolated from a Patient with Crohn's Disease.</title>
        <authorList>
            <person name="Tay A.P."/>
            <person name="Kaakoush N.O."/>
            <person name="Deshpande N.P."/>
            <person name="Chen Z."/>
            <person name="Mitchell H."/>
            <person name="Wilkins M.R."/>
        </authorList>
    </citation>
    <scope>NUCLEOTIDE SEQUENCE [LARGE SCALE GENOMIC DNA]</scope>
    <source>
        <strain evidence="3 4">CSUNSWCD</strain>
    </source>
</reference>
<evidence type="ECO:0000313" key="4">
    <source>
        <dbReference type="Proteomes" id="UP000011939"/>
    </source>
</evidence>
<name>M5IS27_9BACT</name>
<dbReference type="REBASE" id="62093">
    <property type="entry name" value="S.Csh3277ORF1808P"/>
</dbReference>
<dbReference type="GO" id="GO:0009307">
    <property type="term" value="P:DNA restriction-modification system"/>
    <property type="evidence" value="ECO:0007669"/>
    <property type="project" value="UniProtKB-KW"/>
</dbReference>
<organism evidence="3 4">
    <name type="scientific">Campylobacter showae CSUNSWCD</name>
    <dbReference type="NCBI Taxonomy" id="1244083"/>
    <lineage>
        <taxon>Bacteria</taxon>
        <taxon>Pseudomonadati</taxon>
        <taxon>Campylobacterota</taxon>
        <taxon>Epsilonproteobacteria</taxon>
        <taxon>Campylobacterales</taxon>
        <taxon>Campylobacteraceae</taxon>
        <taxon>Campylobacter</taxon>
    </lineage>
</organism>
<comment type="caution">
    <text evidence="3">The sequence shown here is derived from an EMBL/GenBank/DDBJ whole genome shotgun (WGS) entry which is preliminary data.</text>
</comment>
<dbReference type="Gene3D" id="3.90.220.20">
    <property type="entry name" value="DNA methylase specificity domains"/>
    <property type="match status" value="2"/>
</dbReference>
<dbReference type="PATRIC" id="fig|1244083.3.peg.1050"/>
<protein>
    <submittedName>
        <fullName evidence="3">Type I restriction modification DNA specificity domain, putative</fullName>
    </submittedName>
</protein>
<dbReference type="RefSeq" id="WP_009494500.1">
    <property type="nucleotide sequence ID" value="NZ_AMZQ01000006.1"/>
</dbReference>
<dbReference type="SUPFAM" id="SSF116734">
    <property type="entry name" value="DNA methylase specificity domain"/>
    <property type="match status" value="2"/>
</dbReference>
<dbReference type="InterPro" id="IPR044946">
    <property type="entry name" value="Restrct_endonuc_typeI_TRD_sf"/>
</dbReference>
<gene>
    <name evidence="3" type="ORF">CSUNSWCD_1809</name>
</gene>
<dbReference type="eggNOG" id="COG0732">
    <property type="taxonomic scope" value="Bacteria"/>
</dbReference>
<dbReference type="EMBL" id="AMZQ01000006">
    <property type="protein sequence ID" value="EKU11483.1"/>
    <property type="molecule type" value="Genomic_DNA"/>
</dbReference>
<dbReference type="Proteomes" id="UP000011939">
    <property type="component" value="Unassembled WGS sequence"/>
</dbReference>
<dbReference type="AlphaFoldDB" id="M5IS27"/>
<dbReference type="GO" id="GO:0003677">
    <property type="term" value="F:DNA binding"/>
    <property type="evidence" value="ECO:0007669"/>
    <property type="project" value="UniProtKB-KW"/>
</dbReference>
<proteinExistence type="predicted"/>
<keyword evidence="2" id="KW-0238">DNA-binding</keyword>
<dbReference type="OrthoDB" id="9811611at2"/>
<dbReference type="STRING" id="1244083.CSUNSWCD_1809"/>
<dbReference type="PANTHER" id="PTHR30408">
    <property type="entry name" value="TYPE-1 RESTRICTION ENZYME ECOKI SPECIFICITY PROTEIN"/>
    <property type="match status" value="1"/>
</dbReference>
<evidence type="ECO:0000313" key="3">
    <source>
        <dbReference type="EMBL" id="EKU11483.1"/>
    </source>
</evidence>